<dbReference type="Pfam" id="PF07584">
    <property type="entry name" value="BatA"/>
    <property type="match status" value="1"/>
</dbReference>
<protein>
    <submittedName>
        <fullName evidence="7">Ca-activated chloride channel family protein</fullName>
    </submittedName>
</protein>
<dbReference type="Pfam" id="PF13519">
    <property type="entry name" value="VWA_2"/>
    <property type="match status" value="1"/>
</dbReference>
<dbReference type="RefSeq" id="WP_354506111.1">
    <property type="nucleotide sequence ID" value="NZ_JBEPMO010000001.1"/>
</dbReference>
<evidence type="ECO:0000256" key="4">
    <source>
        <dbReference type="ARBA" id="ARBA00023136"/>
    </source>
</evidence>
<keyword evidence="3 5" id="KW-1133">Transmembrane helix</keyword>
<dbReference type="PANTHER" id="PTHR22550">
    <property type="entry name" value="SPORE GERMINATION PROTEIN"/>
    <property type="match status" value="1"/>
</dbReference>
<dbReference type="EMBL" id="JBEPMO010000001">
    <property type="protein sequence ID" value="MET3730736.1"/>
    <property type="molecule type" value="Genomic_DNA"/>
</dbReference>
<keyword evidence="2 5" id="KW-0812">Transmembrane</keyword>
<evidence type="ECO:0000256" key="3">
    <source>
        <dbReference type="ARBA" id="ARBA00022989"/>
    </source>
</evidence>
<evidence type="ECO:0000259" key="6">
    <source>
        <dbReference type="PROSITE" id="PS50234"/>
    </source>
</evidence>
<evidence type="ECO:0000313" key="8">
    <source>
        <dbReference type="Proteomes" id="UP001549146"/>
    </source>
</evidence>
<evidence type="ECO:0000313" key="7">
    <source>
        <dbReference type="EMBL" id="MET3730736.1"/>
    </source>
</evidence>
<dbReference type="Gene3D" id="3.40.50.410">
    <property type="entry name" value="von Willebrand factor, type A domain"/>
    <property type="match status" value="1"/>
</dbReference>
<name>A0ABV2LQ85_9FLAO</name>
<dbReference type="InterPro" id="IPR050768">
    <property type="entry name" value="UPF0353/GerABKA_families"/>
</dbReference>
<evidence type="ECO:0000256" key="1">
    <source>
        <dbReference type="ARBA" id="ARBA00022475"/>
    </source>
</evidence>
<dbReference type="Proteomes" id="UP001549146">
    <property type="component" value="Unassembled WGS sequence"/>
</dbReference>
<evidence type="ECO:0000256" key="5">
    <source>
        <dbReference type="SAM" id="Phobius"/>
    </source>
</evidence>
<dbReference type="PANTHER" id="PTHR22550:SF5">
    <property type="entry name" value="LEUCINE ZIPPER PROTEIN 4"/>
    <property type="match status" value="1"/>
</dbReference>
<dbReference type="SUPFAM" id="SSF53300">
    <property type="entry name" value="vWA-like"/>
    <property type="match status" value="1"/>
</dbReference>
<evidence type="ECO:0000256" key="2">
    <source>
        <dbReference type="ARBA" id="ARBA00022692"/>
    </source>
</evidence>
<dbReference type="PROSITE" id="PS50234">
    <property type="entry name" value="VWFA"/>
    <property type="match status" value="1"/>
</dbReference>
<reference evidence="7 8" key="1">
    <citation type="submission" date="2024-06" db="EMBL/GenBank/DDBJ databases">
        <title>Genomic Encyclopedia of Type Strains, Phase IV (KMG-IV): sequencing the most valuable type-strain genomes for metagenomic binning, comparative biology and taxonomic classification.</title>
        <authorList>
            <person name="Goeker M."/>
        </authorList>
    </citation>
    <scope>NUCLEOTIDE SEQUENCE [LARGE SCALE GENOMIC DNA]</scope>
    <source>
        <strain evidence="7 8">DSM 29388</strain>
    </source>
</reference>
<dbReference type="SMART" id="SM00327">
    <property type="entry name" value="VWA"/>
    <property type="match status" value="1"/>
</dbReference>
<gene>
    <name evidence="7" type="ORF">ABID46_000288</name>
</gene>
<proteinExistence type="predicted"/>
<accession>A0ABV2LQ85</accession>
<comment type="caution">
    <text evidence="7">The sequence shown here is derived from an EMBL/GenBank/DDBJ whole genome shotgun (WGS) entry which is preliminary data.</text>
</comment>
<keyword evidence="8" id="KW-1185">Reference proteome</keyword>
<dbReference type="InterPro" id="IPR036465">
    <property type="entry name" value="vWFA_dom_sf"/>
</dbReference>
<dbReference type="InterPro" id="IPR002035">
    <property type="entry name" value="VWF_A"/>
</dbReference>
<sequence length="339" mass="38088">MMGNFEFQNPWLLLLLLLIPLLIFLRIRKKQSPPAVKISTLKPFENSESILGKLKPLLFVLRLAALTFMIIALARPQMVEMTSTVKSDKGIDIIMVVDTSLSMLAKDLEPDRLEALKKVAETFSLQRPTDRIGLVAYSGEAIAKVPLTTDHRVLVEEIRKLQTRELEDGTAIGVGLATAINHLKDSKAKSKIIILITDGVESIDYTNDLLYISPQNATAIAVDRDIKVYTIGVGTNGRAPFPTAEDPFTGELIFTPQLVEIDEPLLKYIAGNTGGQYFRATDNESLGEIYKQIDQLEKTEINEIKYYNYTELFGKYLTWGLILLLLELILRRTLFKELT</sequence>
<organism evidence="7 8">
    <name type="scientific">Moheibacter stercoris</name>
    <dbReference type="NCBI Taxonomy" id="1628251"/>
    <lineage>
        <taxon>Bacteria</taxon>
        <taxon>Pseudomonadati</taxon>
        <taxon>Bacteroidota</taxon>
        <taxon>Flavobacteriia</taxon>
        <taxon>Flavobacteriales</taxon>
        <taxon>Weeksellaceae</taxon>
        <taxon>Moheibacter</taxon>
    </lineage>
</organism>
<keyword evidence="1" id="KW-1003">Cell membrane</keyword>
<feature type="transmembrane region" description="Helical" evidence="5">
    <location>
        <begin position="54"/>
        <end position="74"/>
    </location>
</feature>
<dbReference type="InterPro" id="IPR024163">
    <property type="entry name" value="Aerotolerance_reg_N"/>
</dbReference>
<keyword evidence="4 5" id="KW-0472">Membrane</keyword>
<feature type="domain" description="VWFA" evidence="6">
    <location>
        <begin position="92"/>
        <end position="293"/>
    </location>
</feature>